<evidence type="ECO:0000313" key="3">
    <source>
        <dbReference type="Proteomes" id="UP000519023"/>
    </source>
</evidence>
<evidence type="ECO:0000256" key="1">
    <source>
        <dbReference type="SAM" id="MobiDB-lite"/>
    </source>
</evidence>
<name>A0A7X9WWN6_9SPHN</name>
<protein>
    <submittedName>
        <fullName evidence="2">Uncharacterized protein</fullName>
    </submittedName>
</protein>
<dbReference type="EMBL" id="JABBFV010000009">
    <property type="protein sequence ID" value="NML11253.1"/>
    <property type="molecule type" value="Genomic_DNA"/>
</dbReference>
<sequence>MSALRDLPPLEPDADHNLNAERGRNGDAALGIAHSNATLRQVYMLVFDKMPLHQRDPALAESNQK</sequence>
<comment type="caution">
    <text evidence="2">The sequence shown here is derived from an EMBL/GenBank/DDBJ whole genome shotgun (WGS) entry which is preliminary data.</text>
</comment>
<feature type="compositionally biased region" description="Basic and acidic residues" evidence="1">
    <location>
        <begin position="13"/>
        <end position="23"/>
    </location>
</feature>
<dbReference type="RefSeq" id="WP_169573773.1">
    <property type="nucleotide sequence ID" value="NZ_JABBFV010000009.1"/>
</dbReference>
<reference evidence="2 3" key="1">
    <citation type="submission" date="2020-04" db="EMBL/GenBank/DDBJ databases">
        <title>Sphingobium sp. AR-3-1 isolated from Arctic soil.</title>
        <authorList>
            <person name="Dahal R.H."/>
            <person name="Chaudhary D.K."/>
        </authorList>
    </citation>
    <scope>NUCLEOTIDE SEQUENCE [LARGE SCALE GENOMIC DNA]</scope>
    <source>
        <strain evidence="2 3">AR-3-1</strain>
    </source>
</reference>
<proteinExistence type="predicted"/>
<dbReference type="Proteomes" id="UP000519023">
    <property type="component" value="Unassembled WGS sequence"/>
</dbReference>
<feature type="region of interest" description="Disordered" evidence="1">
    <location>
        <begin position="1"/>
        <end position="23"/>
    </location>
</feature>
<gene>
    <name evidence="2" type="ORF">HHL08_14050</name>
</gene>
<keyword evidence="3" id="KW-1185">Reference proteome</keyword>
<dbReference type="AlphaFoldDB" id="A0A7X9WWN6"/>
<accession>A0A7X9WWN6</accession>
<organism evidence="2 3">
    <name type="scientific">Sphingobium psychrophilum</name>
    <dbReference type="NCBI Taxonomy" id="2728834"/>
    <lineage>
        <taxon>Bacteria</taxon>
        <taxon>Pseudomonadati</taxon>
        <taxon>Pseudomonadota</taxon>
        <taxon>Alphaproteobacteria</taxon>
        <taxon>Sphingomonadales</taxon>
        <taxon>Sphingomonadaceae</taxon>
        <taxon>Sphingobium</taxon>
    </lineage>
</organism>
<evidence type="ECO:0000313" key="2">
    <source>
        <dbReference type="EMBL" id="NML11253.1"/>
    </source>
</evidence>